<evidence type="ECO:0000313" key="1">
    <source>
        <dbReference type="EMBL" id="CCA71129.1"/>
    </source>
</evidence>
<protein>
    <submittedName>
        <fullName evidence="1">Uncharacterized protein</fullName>
    </submittedName>
</protein>
<gene>
    <name evidence="1" type="ORF">PIIN_05064</name>
</gene>
<evidence type="ECO:0000313" key="2">
    <source>
        <dbReference type="Proteomes" id="UP000007148"/>
    </source>
</evidence>
<keyword evidence="2" id="KW-1185">Reference proteome</keyword>
<dbReference type="InParanoid" id="G4TII6"/>
<comment type="caution">
    <text evidence="1">The sequence shown here is derived from an EMBL/GenBank/DDBJ whole genome shotgun (WGS) entry which is preliminary data.</text>
</comment>
<accession>G4TII6</accession>
<dbReference type="HOGENOM" id="CLU_1144960_0_0_1"/>
<dbReference type="Proteomes" id="UP000007148">
    <property type="component" value="Unassembled WGS sequence"/>
</dbReference>
<dbReference type="AlphaFoldDB" id="G4TII6"/>
<proteinExistence type="predicted"/>
<sequence>MKWPEIPVWNITPDRSTREDGLSPRLGLGIASVISSFSLQVRWYYYIRWPSGISPVVGTLSARALSSENWAEIAAPIVFAAEIYSGEELLKGAISRLALVFHPIMKILLEYYLSPRVADDHPMLKWMFLFGVIYDESAGYELVAFIPTWHYNRILSTGQPCGWGASARLCNSGFASKMMQESAGCRVQRLEKLYFAQAHNLKVSNHLQKWPGKLYVKHELLRSIALG</sequence>
<organism evidence="1 2">
    <name type="scientific">Serendipita indica (strain DSM 11827)</name>
    <name type="common">Root endophyte fungus</name>
    <name type="synonym">Piriformospora indica</name>
    <dbReference type="NCBI Taxonomy" id="1109443"/>
    <lineage>
        <taxon>Eukaryota</taxon>
        <taxon>Fungi</taxon>
        <taxon>Dikarya</taxon>
        <taxon>Basidiomycota</taxon>
        <taxon>Agaricomycotina</taxon>
        <taxon>Agaricomycetes</taxon>
        <taxon>Sebacinales</taxon>
        <taxon>Serendipitaceae</taxon>
        <taxon>Serendipita</taxon>
    </lineage>
</organism>
<dbReference type="EMBL" id="CAFZ01000107">
    <property type="protein sequence ID" value="CCA71129.1"/>
    <property type="molecule type" value="Genomic_DNA"/>
</dbReference>
<name>G4TII6_SERID</name>
<reference evidence="1 2" key="1">
    <citation type="journal article" date="2011" name="PLoS Pathog.">
        <title>Endophytic Life Strategies Decoded by Genome and Transcriptome Analyses of the Mutualistic Root Symbiont Piriformospora indica.</title>
        <authorList>
            <person name="Zuccaro A."/>
            <person name="Lahrmann U."/>
            <person name="Guldener U."/>
            <person name="Langen G."/>
            <person name="Pfiffi S."/>
            <person name="Biedenkopf D."/>
            <person name="Wong P."/>
            <person name="Samans B."/>
            <person name="Grimm C."/>
            <person name="Basiewicz M."/>
            <person name="Murat C."/>
            <person name="Martin F."/>
            <person name="Kogel K.H."/>
        </authorList>
    </citation>
    <scope>NUCLEOTIDE SEQUENCE [LARGE SCALE GENOMIC DNA]</scope>
    <source>
        <strain evidence="1 2">DSM 11827</strain>
    </source>
</reference>